<evidence type="ECO:0000313" key="2">
    <source>
        <dbReference type="EMBL" id="GES79001.1"/>
    </source>
</evidence>
<dbReference type="AlphaFoldDB" id="A0A8H3L2J7"/>
<feature type="compositionally biased region" description="Basic residues" evidence="1">
    <location>
        <begin position="209"/>
        <end position="224"/>
    </location>
</feature>
<evidence type="ECO:0000313" key="3">
    <source>
        <dbReference type="Proteomes" id="UP000615446"/>
    </source>
</evidence>
<name>A0A8H3L2J7_9GLOM</name>
<dbReference type="Proteomes" id="UP000615446">
    <property type="component" value="Unassembled WGS sequence"/>
</dbReference>
<gene>
    <name evidence="2" type="ORF">RCL2_000631500</name>
</gene>
<proteinExistence type="predicted"/>
<sequence length="224" mass="26431">MSVITNNTKLKDINNNNEFFFNTKKPNDNFLISKLLNAIFKKQSFIPNRYRNIYFKKIRKLLLIKITAIKQHRQEGKDSYRQMSTIFCIFYKKIFLIFGFNVICTSCASNLIDLVNSNKHLYLSQCLLCRIGYDPISNLFYNKFIDDFDNKIFSRLDATIDLPLTLTDNIQYGVKNKAPKITIKVDNITAHFVNTTLRNMTANDESKYSKNRREKPMPYKRKYP</sequence>
<organism evidence="2 3">
    <name type="scientific">Rhizophagus clarus</name>
    <dbReference type="NCBI Taxonomy" id="94130"/>
    <lineage>
        <taxon>Eukaryota</taxon>
        <taxon>Fungi</taxon>
        <taxon>Fungi incertae sedis</taxon>
        <taxon>Mucoromycota</taxon>
        <taxon>Glomeromycotina</taxon>
        <taxon>Glomeromycetes</taxon>
        <taxon>Glomerales</taxon>
        <taxon>Glomeraceae</taxon>
        <taxon>Rhizophagus</taxon>
    </lineage>
</organism>
<evidence type="ECO:0000256" key="1">
    <source>
        <dbReference type="SAM" id="MobiDB-lite"/>
    </source>
</evidence>
<comment type="caution">
    <text evidence="2">The sequence shown here is derived from an EMBL/GenBank/DDBJ whole genome shotgun (WGS) entry which is preliminary data.</text>
</comment>
<feature type="region of interest" description="Disordered" evidence="1">
    <location>
        <begin position="203"/>
        <end position="224"/>
    </location>
</feature>
<reference evidence="2" key="1">
    <citation type="submission" date="2019-10" db="EMBL/GenBank/DDBJ databases">
        <title>Conservation and host-specific expression of non-tandemly repeated heterogenous ribosome RNA gene in arbuscular mycorrhizal fungi.</title>
        <authorList>
            <person name="Maeda T."/>
            <person name="Kobayashi Y."/>
            <person name="Nakagawa T."/>
            <person name="Ezawa T."/>
            <person name="Yamaguchi K."/>
            <person name="Bino T."/>
            <person name="Nishimoto Y."/>
            <person name="Shigenobu S."/>
            <person name="Kawaguchi M."/>
        </authorList>
    </citation>
    <scope>NUCLEOTIDE SEQUENCE</scope>
    <source>
        <strain evidence="2">HR1</strain>
    </source>
</reference>
<protein>
    <submittedName>
        <fullName evidence="2">Uncharacterized protein</fullName>
    </submittedName>
</protein>
<dbReference type="EMBL" id="BLAL01000043">
    <property type="protein sequence ID" value="GES79001.1"/>
    <property type="molecule type" value="Genomic_DNA"/>
</dbReference>
<accession>A0A8H3L2J7</accession>